<name>A0A078AR10_STYLE</name>
<evidence type="ECO:0000313" key="2">
    <source>
        <dbReference type="Proteomes" id="UP000039865"/>
    </source>
</evidence>
<gene>
    <name evidence="1" type="primary">Contig459.g503</name>
    <name evidence="1" type="ORF">STYLEM_12361</name>
</gene>
<proteinExistence type="predicted"/>
<evidence type="ECO:0000313" key="1">
    <source>
        <dbReference type="EMBL" id="CDW83318.1"/>
    </source>
</evidence>
<dbReference type="SUPFAM" id="SSF47954">
    <property type="entry name" value="Cyclin-like"/>
    <property type="match status" value="1"/>
</dbReference>
<dbReference type="AlphaFoldDB" id="A0A078AR10"/>
<dbReference type="InParanoid" id="A0A078AR10"/>
<accession>A0A078AR10</accession>
<evidence type="ECO:0008006" key="3">
    <source>
        <dbReference type="Google" id="ProtNLM"/>
    </source>
</evidence>
<protein>
    <recommendedName>
        <fullName evidence="3">Cyclin N-terminal domain-containing protein</fullName>
    </recommendedName>
</protein>
<sequence>MRLLQLPIENKHNTQLTSCSHSDSSLKSKINILQNIPSQFQSEIDLAQQFDAKLEVKSESKKISKEAQRSSIKKKLRQFIKIQLSKRLASMRRCPSSTTSMDTEDTYSSNSLNMDHQSQFLPSILNDLVVMNAITIKNFNESQAKQVMIDAVLRIFKSYSITLPTLFLIIQNIHRYLQSIKTQLCWDINIKTIEDFRLSALIILNLSTKYSDRVAFKITDLAKKLNLYNFPGGQFPSAEELRMSECMIMKSLDFKIGAGQASIFDYIIQTLKRFEHYSTVKGQVFETRQISSLKAKAINVALHYLKNLDVTQQIANESVACSALFLAIKLEEKKSGVLMVNTEVFQLLMPENSRPENSFLFAQITKEMLQIVQDISKQEQ</sequence>
<organism evidence="1 2">
    <name type="scientific">Stylonychia lemnae</name>
    <name type="common">Ciliate</name>
    <dbReference type="NCBI Taxonomy" id="5949"/>
    <lineage>
        <taxon>Eukaryota</taxon>
        <taxon>Sar</taxon>
        <taxon>Alveolata</taxon>
        <taxon>Ciliophora</taxon>
        <taxon>Intramacronucleata</taxon>
        <taxon>Spirotrichea</taxon>
        <taxon>Stichotrichia</taxon>
        <taxon>Sporadotrichida</taxon>
        <taxon>Oxytrichidae</taxon>
        <taxon>Stylonychinae</taxon>
        <taxon>Stylonychia</taxon>
    </lineage>
</organism>
<dbReference type="EMBL" id="CCKQ01011747">
    <property type="protein sequence ID" value="CDW83318.1"/>
    <property type="molecule type" value="Genomic_DNA"/>
</dbReference>
<dbReference type="InterPro" id="IPR036915">
    <property type="entry name" value="Cyclin-like_sf"/>
</dbReference>
<keyword evidence="2" id="KW-1185">Reference proteome</keyword>
<reference evidence="1 2" key="1">
    <citation type="submission" date="2014-06" db="EMBL/GenBank/DDBJ databases">
        <authorList>
            <person name="Swart Estienne"/>
        </authorList>
    </citation>
    <scope>NUCLEOTIDE SEQUENCE [LARGE SCALE GENOMIC DNA]</scope>
    <source>
        <strain evidence="1 2">130c</strain>
    </source>
</reference>
<dbReference type="Gene3D" id="1.10.472.10">
    <property type="entry name" value="Cyclin-like"/>
    <property type="match status" value="1"/>
</dbReference>
<dbReference type="Proteomes" id="UP000039865">
    <property type="component" value="Unassembled WGS sequence"/>
</dbReference>